<dbReference type="GO" id="GO:0005739">
    <property type="term" value="C:mitochondrion"/>
    <property type="evidence" value="ECO:0007669"/>
    <property type="project" value="UniProtKB-SubCell"/>
</dbReference>
<dbReference type="EMBL" id="JAWQEG010000673">
    <property type="protein sequence ID" value="KAK3886753.1"/>
    <property type="molecule type" value="Genomic_DNA"/>
</dbReference>
<dbReference type="Proteomes" id="UP001286313">
    <property type="component" value="Unassembled WGS sequence"/>
</dbReference>
<dbReference type="SUPFAM" id="SSF141000">
    <property type="entry name" value="Glu-tRNAGln amidotransferase C subunit"/>
    <property type="match status" value="1"/>
</dbReference>
<dbReference type="GO" id="GO:0070681">
    <property type="term" value="P:glutaminyl-tRNAGln biosynthesis via transamidation"/>
    <property type="evidence" value="ECO:0007669"/>
    <property type="project" value="UniProtKB-UniRule"/>
</dbReference>
<keyword evidence="4" id="KW-1185">Reference proteome</keyword>
<dbReference type="GO" id="GO:0032543">
    <property type="term" value="P:mitochondrial translation"/>
    <property type="evidence" value="ECO:0007669"/>
    <property type="project" value="UniProtKB-UniRule"/>
</dbReference>
<gene>
    <name evidence="3" type="ORF">Pcinc_009128</name>
</gene>
<comment type="function">
    <text evidence="2">Allows the formation of correctly charged Gln-tRNA(Gln) through the transamidation of misacylated Glu-tRNA(Gln) in the mitochondria. The reaction takes place in the presence of glutamine and ATP through an activated gamma-phospho-Glu-tRNA(Gln).</text>
</comment>
<keyword evidence="2" id="KW-0648">Protein biosynthesis</keyword>
<keyword evidence="2" id="KW-0067">ATP-binding</keyword>
<comment type="catalytic activity">
    <reaction evidence="2">
        <text>L-glutamyl-tRNA(Gln) + L-glutamine + ATP + H2O = L-glutaminyl-tRNA(Gln) + L-glutamate + ADP + phosphate + H(+)</text>
        <dbReference type="Rhea" id="RHEA:17521"/>
        <dbReference type="Rhea" id="RHEA-COMP:9681"/>
        <dbReference type="Rhea" id="RHEA-COMP:9684"/>
        <dbReference type="ChEBI" id="CHEBI:15377"/>
        <dbReference type="ChEBI" id="CHEBI:15378"/>
        <dbReference type="ChEBI" id="CHEBI:29985"/>
        <dbReference type="ChEBI" id="CHEBI:30616"/>
        <dbReference type="ChEBI" id="CHEBI:43474"/>
        <dbReference type="ChEBI" id="CHEBI:58359"/>
        <dbReference type="ChEBI" id="CHEBI:78520"/>
        <dbReference type="ChEBI" id="CHEBI:78521"/>
        <dbReference type="ChEBI" id="CHEBI:456216"/>
    </reaction>
</comment>
<sequence length="174" mass="19121">MSVTNFGRALITNTHTTTKINLLRGKSIPAIITQRNFNVCMSALGNQSLVPQQPVVRTTGQHNLPPKKTEVDLRLVQLLEKLSLVDFGNREGIAVLEAAISLADQLSVINTEGVEPMISVLENRCVPLSEDKVNDETLSDEVLACADTLVDEYFVVPPGNITHTKEKDYHTNLT</sequence>
<reference evidence="3" key="1">
    <citation type="submission" date="2023-10" db="EMBL/GenBank/DDBJ databases">
        <title>Genome assemblies of two species of porcelain crab, Petrolisthes cinctipes and Petrolisthes manimaculis (Anomura: Porcellanidae).</title>
        <authorList>
            <person name="Angst P."/>
        </authorList>
    </citation>
    <scope>NUCLEOTIDE SEQUENCE</scope>
    <source>
        <strain evidence="3">PB745_01</strain>
        <tissue evidence="3">Gill</tissue>
    </source>
</reference>
<dbReference type="AlphaFoldDB" id="A0AAE1G5A9"/>
<dbReference type="GO" id="GO:0050567">
    <property type="term" value="F:glutaminyl-tRNA synthase (glutamine-hydrolyzing) activity"/>
    <property type="evidence" value="ECO:0007669"/>
    <property type="project" value="UniProtKB-UniRule"/>
</dbReference>
<dbReference type="PANTHER" id="PTHR15004:SF0">
    <property type="entry name" value="GLUTAMYL-TRNA(GLN) AMIDOTRANSFERASE SUBUNIT C, MITOCHONDRIAL"/>
    <property type="match status" value="1"/>
</dbReference>
<name>A0AAE1G5A9_PETCI</name>
<comment type="subcellular location">
    <subcellularLocation>
        <location evidence="2">Mitochondrion</location>
    </subcellularLocation>
</comment>
<protein>
    <recommendedName>
        <fullName evidence="2">Glutamyl-tRNA(Gln) amidotransferase subunit C, mitochondrial</fullName>
        <shortName evidence="2">Glu-AdT subunit C</shortName>
        <ecNumber evidence="2">6.3.5.-</ecNumber>
    </recommendedName>
</protein>
<evidence type="ECO:0000256" key="1">
    <source>
        <dbReference type="ARBA" id="ARBA00022741"/>
    </source>
</evidence>
<keyword evidence="2" id="KW-0436">Ligase</keyword>
<comment type="caution">
    <text evidence="3">The sequence shown here is derived from an EMBL/GenBank/DDBJ whole genome shotgun (WGS) entry which is preliminary data.</text>
</comment>
<keyword evidence="2" id="KW-0496">Mitochondrion</keyword>
<dbReference type="GO" id="GO:0030956">
    <property type="term" value="C:glutamyl-tRNA(Gln) amidotransferase complex"/>
    <property type="evidence" value="ECO:0007669"/>
    <property type="project" value="UniProtKB-UniRule"/>
</dbReference>
<dbReference type="PANTHER" id="PTHR15004">
    <property type="entry name" value="GLUTAMYL-TRNA(GLN) AMIDOTRANSFERASE SUBUNIT C, MITOCHONDRIAL"/>
    <property type="match status" value="1"/>
</dbReference>
<dbReference type="EC" id="6.3.5.-" evidence="2"/>
<accession>A0AAE1G5A9</accession>
<dbReference type="InterPro" id="IPR003837">
    <property type="entry name" value="GatC"/>
</dbReference>
<comment type="subunit">
    <text evidence="2">Subunit of the heterotrimeric GatCAB amidotransferase (AdT) complex, composed of A, B and C subunits.</text>
</comment>
<organism evidence="3 4">
    <name type="scientific">Petrolisthes cinctipes</name>
    <name type="common">Flat porcelain crab</name>
    <dbReference type="NCBI Taxonomy" id="88211"/>
    <lineage>
        <taxon>Eukaryota</taxon>
        <taxon>Metazoa</taxon>
        <taxon>Ecdysozoa</taxon>
        <taxon>Arthropoda</taxon>
        <taxon>Crustacea</taxon>
        <taxon>Multicrustacea</taxon>
        <taxon>Malacostraca</taxon>
        <taxon>Eumalacostraca</taxon>
        <taxon>Eucarida</taxon>
        <taxon>Decapoda</taxon>
        <taxon>Pleocyemata</taxon>
        <taxon>Anomura</taxon>
        <taxon>Galatheoidea</taxon>
        <taxon>Porcellanidae</taxon>
        <taxon>Petrolisthes</taxon>
    </lineage>
</organism>
<dbReference type="HAMAP" id="MF_00122">
    <property type="entry name" value="GatC"/>
    <property type="match status" value="1"/>
</dbReference>
<comment type="similarity">
    <text evidence="2">Belongs to the GatC family.</text>
</comment>
<evidence type="ECO:0000313" key="4">
    <source>
        <dbReference type="Proteomes" id="UP001286313"/>
    </source>
</evidence>
<keyword evidence="1 2" id="KW-0547">Nucleotide-binding</keyword>
<dbReference type="InterPro" id="IPR036113">
    <property type="entry name" value="Asp/Glu-ADT_sf_sub_c"/>
</dbReference>
<dbReference type="Pfam" id="PF02686">
    <property type="entry name" value="GatC"/>
    <property type="match status" value="1"/>
</dbReference>
<evidence type="ECO:0000313" key="3">
    <source>
        <dbReference type="EMBL" id="KAK3886753.1"/>
    </source>
</evidence>
<dbReference type="GO" id="GO:0005524">
    <property type="term" value="F:ATP binding"/>
    <property type="evidence" value="ECO:0007669"/>
    <property type="project" value="UniProtKB-KW"/>
</dbReference>
<proteinExistence type="inferred from homology"/>
<evidence type="ECO:0000256" key="2">
    <source>
        <dbReference type="HAMAP-Rule" id="MF_03149"/>
    </source>
</evidence>
<dbReference type="GO" id="GO:0006450">
    <property type="term" value="P:regulation of translational fidelity"/>
    <property type="evidence" value="ECO:0007669"/>
    <property type="project" value="InterPro"/>
</dbReference>